<keyword evidence="4" id="KW-1185">Reference proteome</keyword>
<dbReference type="PANTHER" id="PTHR37294:SF1">
    <property type="entry name" value="3'-5' EXORIBONUCLEASE YHAM"/>
    <property type="match status" value="1"/>
</dbReference>
<dbReference type="KEGG" id="dap:Dacet_1331"/>
<dbReference type="InParanoid" id="D4H7V4"/>
<dbReference type="InterPro" id="IPR003607">
    <property type="entry name" value="HD/PDEase_dom"/>
</dbReference>
<dbReference type="STRING" id="522772.Dacet_1331"/>
<dbReference type="PANTHER" id="PTHR37294">
    <property type="entry name" value="3'-5' EXORIBONUCLEASE YHAM"/>
    <property type="match status" value="1"/>
</dbReference>
<sequence length="302" mass="33887">MEIPVKYMLTDIIKSKTKDGKDYLRTILCDKEGARRNGIMFESDKLDFDPQNGNIVEAIGILQTYAGQDQLKINSMKLLTDADPADFLPKKGLDADAMFEELSTILIENINDEYLTKLVDAFLSDEDAVALFKKMPAAKSVHHAYLSGLLEHTLSIVKMAAMLGDFYKEMVNKEQLILGALFHDVGKIQELQAGTGLEYTDSGKLLGHLVLGVEILNVYISKIDGFPAETKFLLNHMILSHHGFLEFGSPKKPKTPEAFILHHLDDMDAKLNTFASIFEKEGVESGWSGYDRLLERQLYKHS</sequence>
<dbReference type="eggNOG" id="COG3481">
    <property type="taxonomic scope" value="Bacteria"/>
</dbReference>
<accession>D4H7V4</accession>
<protein>
    <submittedName>
        <fullName evidence="3">Metal dependent phosphohydrolase</fullName>
    </submittedName>
</protein>
<keyword evidence="1 3" id="KW-0378">Hydrolase</keyword>
<dbReference type="NCBIfam" id="TIGR00277">
    <property type="entry name" value="HDIG"/>
    <property type="match status" value="1"/>
</dbReference>
<dbReference type="AlphaFoldDB" id="D4H7V4"/>
<name>D4H7V4_DENA2</name>
<evidence type="ECO:0000256" key="1">
    <source>
        <dbReference type="ARBA" id="ARBA00022801"/>
    </source>
</evidence>
<evidence type="ECO:0000313" key="4">
    <source>
        <dbReference type="Proteomes" id="UP000002012"/>
    </source>
</evidence>
<dbReference type="GO" id="GO:0016787">
    <property type="term" value="F:hydrolase activity"/>
    <property type="evidence" value="ECO:0007669"/>
    <property type="project" value="UniProtKB-KW"/>
</dbReference>
<dbReference type="CDD" id="cd00077">
    <property type="entry name" value="HDc"/>
    <property type="match status" value="1"/>
</dbReference>
<dbReference type="SMART" id="SM00471">
    <property type="entry name" value="HDc"/>
    <property type="match status" value="1"/>
</dbReference>
<dbReference type="SUPFAM" id="SSF109604">
    <property type="entry name" value="HD-domain/PDEase-like"/>
    <property type="match status" value="1"/>
</dbReference>
<dbReference type="Gene3D" id="1.10.3210.10">
    <property type="entry name" value="Hypothetical protein af1432"/>
    <property type="match status" value="1"/>
</dbReference>
<evidence type="ECO:0000313" key="3">
    <source>
        <dbReference type="EMBL" id="ADD68103.1"/>
    </source>
</evidence>
<dbReference type="RefSeq" id="WP_013010625.1">
    <property type="nucleotide sequence ID" value="NC_013943.1"/>
</dbReference>
<dbReference type="EMBL" id="CP001968">
    <property type="protein sequence ID" value="ADD68103.1"/>
    <property type="molecule type" value="Genomic_DNA"/>
</dbReference>
<dbReference type="InterPro" id="IPR006675">
    <property type="entry name" value="HDIG_dom"/>
</dbReference>
<dbReference type="InterPro" id="IPR006674">
    <property type="entry name" value="HD_domain"/>
</dbReference>
<organism evidence="3 4">
    <name type="scientific">Denitrovibrio acetiphilus (strain DSM 12809 / NBRC 114555 / N2460)</name>
    <dbReference type="NCBI Taxonomy" id="522772"/>
    <lineage>
        <taxon>Bacteria</taxon>
        <taxon>Pseudomonadati</taxon>
        <taxon>Deferribacterota</taxon>
        <taxon>Deferribacteres</taxon>
        <taxon>Deferribacterales</taxon>
        <taxon>Geovibrionaceae</taxon>
        <taxon>Denitrovibrio</taxon>
    </lineage>
</organism>
<feature type="domain" description="HD" evidence="2">
    <location>
        <begin position="149"/>
        <end position="270"/>
    </location>
</feature>
<gene>
    <name evidence="3" type="ordered locus">Dacet_1331</name>
</gene>
<dbReference type="GO" id="GO:0031125">
    <property type="term" value="P:rRNA 3'-end processing"/>
    <property type="evidence" value="ECO:0007669"/>
    <property type="project" value="TreeGrafter"/>
</dbReference>
<dbReference type="InterPro" id="IPR050798">
    <property type="entry name" value="YhaM_exoribonuc/phosphodiest"/>
</dbReference>
<dbReference type="HOGENOM" id="CLU_056349_2_0_0"/>
<reference evidence="3 4" key="1">
    <citation type="journal article" date="2010" name="Stand. Genomic Sci.">
        <title>Complete genome sequence of Denitrovibrio acetiphilus type strain (N2460).</title>
        <authorList>
            <person name="Kiss H."/>
            <person name="Lang E."/>
            <person name="Lapidus A."/>
            <person name="Copeland A."/>
            <person name="Nolan M."/>
            <person name="Glavina Del Rio T."/>
            <person name="Chen F."/>
            <person name="Lucas S."/>
            <person name="Tice H."/>
            <person name="Cheng J.F."/>
            <person name="Han C."/>
            <person name="Goodwin L."/>
            <person name="Pitluck S."/>
            <person name="Liolios K."/>
            <person name="Pati A."/>
            <person name="Ivanova N."/>
            <person name="Mavromatis K."/>
            <person name="Chen A."/>
            <person name="Palaniappan K."/>
            <person name="Land M."/>
            <person name="Hauser L."/>
            <person name="Chang Y.J."/>
            <person name="Jeffries C.D."/>
            <person name="Detter J.C."/>
            <person name="Brettin T."/>
            <person name="Spring S."/>
            <person name="Rohde M."/>
            <person name="Goker M."/>
            <person name="Woyke T."/>
            <person name="Bristow J."/>
            <person name="Eisen J.A."/>
            <person name="Markowitz V."/>
            <person name="Hugenholtz P."/>
            <person name="Kyrpides N.C."/>
            <person name="Klenk H.P."/>
        </authorList>
    </citation>
    <scope>NUCLEOTIDE SEQUENCE [LARGE SCALE GENOMIC DNA]</scope>
    <source>
        <strain evidence="4">DSM 12809 / NBRC 114555 / N2460</strain>
    </source>
</reference>
<dbReference type="Proteomes" id="UP000002012">
    <property type="component" value="Chromosome"/>
</dbReference>
<dbReference type="PROSITE" id="PS51831">
    <property type="entry name" value="HD"/>
    <property type="match status" value="1"/>
</dbReference>
<proteinExistence type="predicted"/>
<dbReference type="Pfam" id="PF01966">
    <property type="entry name" value="HD"/>
    <property type="match status" value="1"/>
</dbReference>
<evidence type="ECO:0000259" key="2">
    <source>
        <dbReference type="PROSITE" id="PS51831"/>
    </source>
</evidence>
<dbReference type="PaxDb" id="522772-Dacet_1331"/>